<dbReference type="EMBL" id="LTDF01000173">
    <property type="protein sequence ID" value="KXT41215.1"/>
    <property type="molecule type" value="Genomic_DNA"/>
</dbReference>
<sequence length="40" mass="5043">MIIENSYDLYSKIITDKKQERRYFQWEIIAFLVDIYRIRA</sequence>
<comment type="caution">
    <text evidence="1">The sequence shown here is derived from an EMBL/GenBank/DDBJ whole genome shotgun (WGS) entry which is preliminary data.</text>
</comment>
<dbReference type="AlphaFoldDB" id="A0A139KPU9"/>
<proteinExistence type="predicted"/>
<name>A0A139KPU9_9BACE</name>
<dbReference type="PATRIC" id="fig|329854.7.peg.5084"/>
<gene>
    <name evidence="1" type="ORF">HMPREF2531_05013</name>
</gene>
<evidence type="ECO:0000313" key="1">
    <source>
        <dbReference type="EMBL" id="KXT41215.1"/>
    </source>
</evidence>
<reference evidence="1 2" key="1">
    <citation type="submission" date="2016-02" db="EMBL/GenBank/DDBJ databases">
        <authorList>
            <person name="Wen L."/>
            <person name="He K."/>
            <person name="Yang H."/>
        </authorList>
    </citation>
    <scope>NUCLEOTIDE SEQUENCE [LARGE SCALE GENOMIC DNA]</scope>
    <source>
        <strain evidence="1 2">KLE1704</strain>
    </source>
</reference>
<dbReference type="Proteomes" id="UP000070319">
    <property type="component" value="Unassembled WGS sequence"/>
</dbReference>
<organism evidence="1">
    <name type="scientific">Bacteroides intestinalis</name>
    <dbReference type="NCBI Taxonomy" id="329854"/>
    <lineage>
        <taxon>Bacteria</taxon>
        <taxon>Pseudomonadati</taxon>
        <taxon>Bacteroidota</taxon>
        <taxon>Bacteroidia</taxon>
        <taxon>Bacteroidales</taxon>
        <taxon>Bacteroidaceae</taxon>
        <taxon>Bacteroides</taxon>
    </lineage>
</organism>
<accession>A0A139KPU9</accession>
<evidence type="ECO:0000313" key="2">
    <source>
        <dbReference type="Proteomes" id="UP000070319"/>
    </source>
</evidence>
<protein>
    <submittedName>
        <fullName evidence="1">Uncharacterized protein</fullName>
    </submittedName>
</protein>